<evidence type="ECO:0000259" key="3">
    <source>
        <dbReference type="Pfam" id="PF01757"/>
    </source>
</evidence>
<evidence type="ECO:0000256" key="1">
    <source>
        <dbReference type="SAM" id="MobiDB-lite"/>
    </source>
</evidence>
<dbReference type="STRING" id="67285.AQI88_25920"/>
<dbReference type="GO" id="GO:0016020">
    <property type="term" value="C:membrane"/>
    <property type="evidence" value="ECO:0007669"/>
    <property type="project" value="TreeGrafter"/>
</dbReference>
<feature type="transmembrane region" description="Helical" evidence="2">
    <location>
        <begin position="138"/>
        <end position="158"/>
    </location>
</feature>
<feature type="transmembrane region" description="Helical" evidence="2">
    <location>
        <begin position="301"/>
        <end position="323"/>
    </location>
</feature>
<dbReference type="Proteomes" id="UP000054241">
    <property type="component" value="Unassembled WGS sequence"/>
</dbReference>
<dbReference type="GO" id="GO:0000271">
    <property type="term" value="P:polysaccharide biosynthetic process"/>
    <property type="evidence" value="ECO:0007669"/>
    <property type="project" value="TreeGrafter"/>
</dbReference>
<protein>
    <recommendedName>
        <fullName evidence="3">Acyltransferase 3 domain-containing protein</fullName>
    </recommendedName>
</protein>
<feature type="transmembrane region" description="Helical" evidence="2">
    <location>
        <begin position="233"/>
        <end position="253"/>
    </location>
</feature>
<feature type="domain" description="Acyltransferase 3" evidence="3">
    <location>
        <begin position="16"/>
        <end position="321"/>
    </location>
</feature>
<dbReference type="Pfam" id="PF01757">
    <property type="entry name" value="Acyl_transf_3"/>
    <property type="match status" value="1"/>
</dbReference>
<feature type="transmembrane region" description="Helical" evidence="2">
    <location>
        <begin position="178"/>
        <end position="197"/>
    </location>
</feature>
<comment type="caution">
    <text evidence="4">The sequence shown here is derived from an EMBL/GenBank/DDBJ whole genome shotgun (WGS) entry which is preliminary data.</text>
</comment>
<keyword evidence="5" id="KW-1185">Reference proteome</keyword>
<feature type="transmembrane region" description="Helical" evidence="2">
    <location>
        <begin position="209"/>
        <end position="227"/>
    </location>
</feature>
<keyword evidence="2" id="KW-0812">Transmembrane</keyword>
<reference evidence="4 5" key="1">
    <citation type="submission" date="2015-10" db="EMBL/GenBank/DDBJ databases">
        <title>Draft genome sequence of Streptomyces cellostaticus DSM 40189, type strain for the species Streptomyces cellostaticus.</title>
        <authorList>
            <person name="Ruckert C."/>
            <person name="Winkler A."/>
            <person name="Kalinowski J."/>
            <person name="Kampfer P."/>
            <person name="Glaeser S."/>
        </authorList>
    </citation>
    <scope>NUCLEOTIDE SEQUENCE [LARGE SCALE GENOMIC DNA]</scope>
    <source>
        <strain evidence="4 5">DSM 40189</strain>
    </source>
</reference>
<evidence type="ECO:0000313" key="4">
    <source>
        <dbReference type="EMBL" id="KUM93625.1"/>
    </source>
</evidence>
<feature type="region of interest" description="Disordered" evidence="1">
    <location>
        <begin position="345"/>
        <end position="364"/>
    </location>
</feature>
<dbReference type="PANTHER" id="PTHR23028:SF53">
    <property type="entry name" value="ACYL_TRANSF_3 DOMAIN-CONTAINING PROTEIN"/>
    <property type="match status" value="1"/>
</dbReference>
<evidence type="ECO:0000256" key="2">
    <source>
        <dbReference type="SAM" id="Phobius"/>
    </source>
</evidence>
<dbReference type="InterPro" id="IPR050879">
    <property type="entry name" value="Acyltransferase_3"/>
</dbReference>
<accession>A0A101NI67</accession>
<keyword evidence="2" id="KW-0472">Membrane</keyword>
<evidence type="ECO:0000313" key="5">
    <source>
        <dbReference type="Proteomes" id="UP000054241"/>
    </source>
</evidence>
<name>A0A101NI67_9ACTN</name>
<feature type="transmembrane region" description="Helical" evidence="2">
    <location>
        <begin position="63"/>
        <end position="96"/>
    </location>
</feature>
<feature type="transmembrane region" description="Helical" evidence="2">
    <location>
        <begin position="108"/>
        <end position="126"/>
    </location>
</feature>
<feature type="transmembrane region" description="Helical" evidence="2">
    <location>
        <begin position="15"/>
        <end position="42"/>
    </location>
</feature>
<sequence>MSQFNPQTDAASRNLAYFLLPAGPVGVSFFFVLSGFVLTYAARPGDTVRGFWRRRLVKIYPSHVVTWSAGLVLALTTGTVSVGTTVAALFLVQAWAPHMILTATVNPISWTLACELFFYLLFPFLFRALRRLPSRRLWPAAGLVTALIMAVPQLAVLLPGKPMPLAGWTLTQFWVVYTAPPVRLLEFALGIVLALLVQNGMWPVVSVRLAAALCVVGYAVAGITTMVTKLPHLWAMASATVIPLAVLIASAASRDRQNLPSLARHPRLVRLGELSFAFYLVHHMILTACFTAVLPDDFRPGLLALTGLAVVLFFVCWAAAWLLHTAVEMPAMRRWSRPSAAVRVHHEPPRVPGRSESLTGERTP</sequence>
<proteinExistence type="predicted"/>
<organism evidence="4 5">
    <name type="scientific">Streptomyces cellostaticus</name>
    <dbReference type="NCBI Taxonomy" id="67285"/>
    <lineage>
        <taxon>Bacteria</taxon>
        <taxon>Bacillati</taxon>
        <taxon>Actinomycetota</taxon>
        <taxon>Actinomycetes</taxon>
        <taxon>Kitasatosporales</taxon>
        <taxon>Streptomycetaceae</taxon>
        <taxon>Streptomyces</taxon>
    </lineage>
</organism>
<keyword evidence="2" id="KW-1133">Transmembrane helix</keyword>
<dbReference type="AlphaFoldDB" id="A0A101NI67"/>
<dbReference type="PANTHER" id="PTHR23028">
    <property type="entry name" value="ACETYLTRANSFERASE"/>
    <property type="match status" value="1"/>
</dbReference>
<feature type="transmembrane region" description="Helical" evidence="2">
    <location>
        <begin position="274"/>
        <end position="295"/>
    </location>
</feature>
<dbReference type="GO" id="GO:0016747">
    <property type="term" value="F:acyltransferase activity, transferring groups other than amino-acyl groups"/>
    <property type="evidence" value="ECO:0007669"/>
    <property type="project" value="InterPro"/>
</dbReference>
<dbReference type="InterPro" id="IPR002656">
    <property type="entry name" value="Acyl_transf_3_dom"/>
</dbReference>
<gene>
    <name evidence="4" type="ORF">AQI88_25920</name>
</gene>
<dbReference type="EMBL" id="LMWL01000045">
    <property type="protein sequence ID" value="KUM93625.1"/>
    <property type="molecule type" value="Genomic_DNA"/>
</dbReference>